<feature type="domain" description="GmrSD restriction endonucleases N-terminal" evidence="2">
    <location>
        <begin position="319"/>
        <end position="522"/>
    </location>
</feature>
<evidence type="ECO:0000256" key="1">
    <source>
        <dbReference type="SAM" id="MobiDB-lite"/>
    </source>
</evidence>
<dbReference type="Pfam" id="PF03235">
    <property type="entry name" value="GmrSD_N"/>
    <property type="match status" value="1"/>
</dbReference>
<name>A0A011M7Q0_9PROT</name>
<protein>
    <recommendedName>
        <fullName evidence="2">GmrSD restriction endonucleases N-terminal domain-containing protein</fullName>
    </recommendedName>
</protein>
<dbReference type="AlphaFoldDB" id="A0A011M7Q0"/>
<comment type="caution">
    <text evidence="3">The sequence shown here is derived from an EMBL/GenBank/DDBJ whole genome shotgun (WGS) entry which is preliminary data.</text>
</comment>
<dbReference type="PATRIC" id="fig|1454001.3.peg.2967"/>
<dbReference type="PANTHER" id="PTHR37292">
    <property type="entry name" value="VNG6097C"/>
    <property type="match status" value="1"/>
</dbReference>
<dbReference type="EMBL" id="JFAX01000019">
    <property type="protein sequence ID" value="EXI65713.1"/>
    <property type="molecule type" value="Genomic_DNA"/>
</dbReference>
<gene>
    <name evidence="3" type="ORF">AW08_02923</name>
</gene>
<evidence type="ECO:0000259" key="2">
    <source>
        <dbReference type="Pfam" id="PF03235"/>
    </source>
</evidence>
<proteinExistence type="predicted"/>
<feature type="compositionally biased region" description="Low complexity" evidence="1">
    <location>
        <begin position="7"/>
        <end position="21"/>
    </location>
</feature>
<feature type="region of interest" description="Disordered" evidence="1">
    <location>
        <begin position="1"/>
        <end position="21"/>
    </location>
</feature>
<dbReference type="STRING" id="1454001.AW08_02923"/>
<evidence type="ECO:0000313" key="4">
    <source>
        <dbReference type="Proteomes" id="UP000020218"/>
    </source>
</evidence>
<reference evidence="3" key="1">
    <citation type="submission" date="2014-02" db="EMBL/GenBank/DDBJ databases">
        <title>Expanding our view of genomic diversity in Candidatus Accumulibacter clades.</title>
        <authorList>
            <person name="Skennerton C.T."/>
            <person name="Barr J.J."/>
            <person name="Slater F.R."/>
            <person name="Bond P.L."/>
            <person name="Tyson G.W."/>
        </authorList>
    </citation>
    <scope>NUCLEOTIDE SEQUENCE [LARGE SCALE GENOMIC DNA]</scope>
</reference>
<dbReference type="PROSITE" id="PS51257">
    <property type="entry name" value="PROKAR_LIPOPROTEIN"/>
    <property type="match status" value="1"/>
</dbReference>
<keyword evidence="4" id="KW-1185">Reference proteome</keyword>
<organism evidence="3 4">
    <name type="scientific">Candidatus Accumulibacter adjunctus</name>
    <dbReference type="NCBI Taxonomy" id="1454001"/>
    <lineage>
        <taxon>Bacteria</taxon>
        <taxon>Pseudomonadati</taxon>
        <taxon>Pseudomonadota</taxon>
        <taxon>Betaproteobacteria</taxon>
        <taxon>Candidatus Accumulibacter</taxon>
    </lineage>
</organism>
<dbReference type="PANTHER" id="PTHR37292:SF2">
    <property type="entry name" value="DUF262 DOMAIN-CONTAINING PROTEIN"/>
    <property type="match status" value="1"/>
</dbReference>
<sequence>MRRRHTPATSGISSAAISTPAATACRPKRRIDRVIRGWYASLARRQWLPPGDAERKCDDLLTARERPDLKPLARNPLLLTLIDSWDKAEIVVDYIEKRAGLLLGQGERHGERQFAFPHCSFQEFLAACHLANRPEFAAGWSCALLAGMQLLEIGIGAIRSRDRTRAIANRVAGWLAASLPVPPADGGVAARQRAFAGDVLARLGDPRRHLLEVDAMRFAQVPAGAFWMGEQDSGDAPLQDNPLPQRSYPSGDDWEACCCVLPLFFRSDLCSLCTLSPRDLRHVKQCRHIPTTTPAMATSNRSPGTLLDRRPETRSFSVQDLLEAVARGRIRIPSFQRGLKWDRADARLLLESLYRGYPVGTLLLWESAAPADAGRIGSLTLPAPAMENALWVVDGQQRIVSLARVLLAADPDEDAFALYFDLDASDFVIPPVTGKRHADPSRWLPMTVVLDSERLMHWLLAHAAGADSRPRRDTAIQLGRRLREYEIPACIVRSDDESILRDIFKRINSAGKSLDDADVFDALDGSRSRSRPSTVPAISSELETLGFGHIEERILHRLLRVLLGLPVVESARGEPPRLADADVAEAYRLTASTASQIILFLKNDAGIPHYELLPYKQAFVTLGRFFQLHPQPSRRSCQRLARWIWRGALNGAHQGDTVSTRKVLARILPDSEDRSVDGMLAMVGPRPSLVPDVTDRFNFRFAASKLLTLALLSLEPRHLLTGERVAAGQLLRRGQSAHDSSALSHILPLHPGSNDEPLQSAANRILHPPQPGGMRRLLTATTDAGLLASHGISEAARERLVDGDATAFLRLRAEWLRPRVQGFFDRRAGWGEPDRPSIASLVIDDEAA</sequence>
<dbReference type="InterPro" id="IPR004919">
    <property type="entry name" value="GmrSD_N"/>
</dbReference>
<evidence type="ECO:0000313" key="3">
    <source>
        <dbReference type="EMBL" id="EXI65713.1"/>
    </source>
</evidence>
<accession>A0A011M7Q0</accession>
<dbReference type="Proteomes" id="UP000020218">
    <property type="component" value="Unassembled WGS sequence"/>
</dbReference>